<proteinExistence type="predicted"/>
<dbReference type="EMBL" id="WDPD01000003">
    <property type="protein sequence ID" value="KAB7461757.1"/>
    <property type="molecule type" value="Genomic_DNA"/>
</dbReference>
<evidence type="ECO:0000256" key="1">
    <source>
        <dbReference type="SAM" id="Phobius"/>
    </source>
</evidence>
<dbReference type="InterPro" id="IPR022464">
    <property type="entry name" value="Strep_pil_isopept_link"/>
</dbReference>
<reference evidence="4" key="2">
    <citation type="submission" date="2019-11" db="EMBL/GenBank/DDBJ databases">
        <authorList>
            <person name="Feng L."/>
        </authorList>
    </citation>
    <scope>NUCLEOTIDE SEQUENCE</scope>
    <source>
        <strain evidence="4">BdentiumLFYP24</strain>
    </source>
</reference>
<evidence type="ECO:0000313" key="5">
    <source>
        <dbReference type="Proteomes" id="UP000429211"/>
    </source>
</evidence>
<accession>A0A6N2U4T8</accession>
<dbReference type="InterPro" id="IPR055382">
    <property type="entry name" value="DUF7601"/>
</dbReference>
<dbReference type="InterPro" id="IPR013783">
    <property type="entry name" value="Ig-like_fold"/>
</dbReference>
<evidence type="ECO:0000259" key="2">
    <source>
        <dbReference type="PROSITE" id="PS51820"/>
    </source>
</evidence>
<dbReference type="GO" id="GO:0005975">
    <property type="term" value="P:carbohydrate metabolic process"/>
    <property type="evidence" value="ECO:0007669"/>
    <property type="project" value="UniProtKB-ARBA"/>
</dbReference>
<evidence type="ECO:0000313" key="4">
    <source>
        <dbReference type="EMBL" id="VYT12459.1"/>
    </source>
</evidence>
<dbReference type="InterPro" id="IPR037524">
    <property type="entry name" value="PA14/GLEYA"/>
</dbReference>
<dbReference type="PROSITE" id="PS51820">
    <property type="entry name" value="PA14"/>
    <property type="match status" value="1"/>
</dbReference>
<dbReference type="NCBIfam" id="TIGR03786">
    <property type="entry name" value="strep_pil_rpt"/>
    <property type="match status" value="1"/>
</dbReference>
<dbReference type="Pfam" id="PF17802">
    <property type="entry name" value="SpaA"/>
    <property type="match status" value="2"/>
</dbReference>
<feature type="domain" description="PA14" evidence="2">
    <location>
        <begin position="220"/>
        <end position="414"/>
    </location>
</feature>
<gene>
    <name evidence="4" type="ORF">BDLFYP24_00174</name>
    <name evidence="3" type="ORF">GBB04_04725</name>
</gene>
<dbReference type="Gene3D" id="2.60.40.3050">
    <property type="match status" value="5"/>
</dbReference>
<protein>
    <submittedName>
        <fullName evidence="3">Pilus assembly protein</fullName>
    </submittedName>
    <submittedName>
        <fullName evidence="4">T surface-antigen of pili</fullName>
    </submittedName>
</protein>
<dbReference type="Pfam" id="PF24547">
    <property type="entry name" value="DUF7601"/>
    <property type="match status" value="1"/>
</dbReference>
<keyword evidence="1" id="KW-1133">Transmembrane helix</keyword>
<organism evidence="4">
    <name type="scientific">Bifidobacterium dentium</name>
    <dbReference type="NCBI Taxonomy" id="1689"/>
    <lineage>
        <taxon>Bacteria</taxon>
        <taxon>Bacillati</taxon>
        <taxon>Actinomycetota</taxon>
        <taxon>Actinomycetes</taxon>
        <taxon>Bifidobacteriales</taxon>
        <taxon>Bifidobacteriaceae</taxon>
        <taxon>Bifidobacterium</taxon>
    </lineage>
</organism>
<feature type="transmembrane region" description="Helical" evidence="1">
    <location>
        <begin position="1987"/>
        <end position="2005"/>
    </location>
</feature>
<dbReference type="Proteomes" id="UP000429211">
    <property type="component" value="Unassembled WGS sequence"/>
</dbReference>
<dbReference type="EMBL" id="CACRSP010000009">
    <property type="protein sequence ID" value="VYT12459.1"/>
    <property type="molecule type" value="Genomic_DNA"/>
</dbReference>
<keyword evidence="1" id="KW-0812">Transmembrane</keyword>
<evidence type="ECO:0000313" key="3">
    <source>
        <dbReference type="EMBL" id="KAB7461757.1"/>
    </source>
</evidence>
<name>A0A6N2U4T8_9BIFI</name>
<dbReference type="InterPro" id="IPR038174">
    <property type="entry name" value="Strep_pil_link_sf"/>
</dbReference>
<keyword evidence="1" id="KW-0472">Membrane</keyword>
<dbReference type="Pfam" id="PF12892">
    <property type="entry name" value="FctA"/>
    <property type="match status" value="5"/>
</dbReference>
<sequence>MGGFSCLRGGANKGALSNVPQPVAAVVAVVMLLVTVIVAPSAQADETSSVPFSDHVVSNTVSPSGTTINLFDYWVQPYGCADIDDSYCNGQAFNHSDTGINAGKQLRFTYNGEGQNTINKWTGSASPRKRMVKSLLQDGYPVIAADQLYSWDGKITDGTQSLAYLFDTENTESDSRKAYPNVTGLLQLQNGYYVYDSTKNFATLNDKSTSGKSSYSMTLYDTPGVRAEWGSSVGEFFPFNSAEDVFEDSNGSLSNKVSSRNSVLNHYFGVHSQSEFMQPVNGIINDEAMTFDFQGDDDVWVFIDGVLVGDVGGIHNSAALHIDFQTGSVKVTDASGNSTYTNTTIREMFANAYGGEDSDEFQSVEWSQTNTSTFADSTYHTLDFFYLERGNNESNLKLKYNLADIPENNLVKLDQQGNRVAGANFELYKAGSDYSYTAADLISKGTTDKDGVYTFTNHETGKPVNFADLARNGRGITHYVLKETKAPPGYRKSSDIHLRYQISPAGDGVLLCNDESGKWDSGAWSVAHETMTVADGATVYDMNGTSHDVTQGKVFAVIMHRDKTAAGTLESDAWRAVSGSALEGWNLSPDAVNGMADVVQLAKSDGAGSTNYLHFFGLDSEGKYSASISSLPGDIFTYYFMRSDEEKADSLYAMGVYYTTADSTDGINASNTVRLDTTETGAYGRQFLRNFGVQIAITDVRNDPIVQKVDDAGNPVEGAEFSLYAADQVNADGTSLLEGATALQTCVTANTSYPYEMKGSCMFGMAGSSSEGVQGSGVDLDNGTYYVKETKAPEGYEINDTLVKLLITDNGIFADAGTEDNGVSTMTHIGTLNEVLKQFAANRDINRTLSDLKVTQLRCADEECVTNGSWSETIGSEHGKSVDVSWTGNYKNGYYTLTDQSTMTDNGFVNTTGWTYYKVSQAEDKDDGSQGKGVRFSLKNSNLAHIFTGANVIRVQDKRKASLTLTKKVTVGDGYDKPDDFDTQRFSFDVTLSADDAATLQQDGTTDYYHGTISGGTGDGKKDDQQIVMKLHRDSESATSGKLLQCVADGDTDAEKCAETASITLSNKQTLSIANISDGVTYTIKETGLPNGYVFESAQSSNLTGTIQRSSGIAAAVVGNVYQPNSITLVAGRFVTVVKKVVGSATGSYPFEFQLQAAQGTPLPTCGTADTCSVSDVDANGNHVMKKTLTYQTSGEQSQSMTFGDITFTKPGTYTYSLSEITPSSGALQGFNYSRAQYVVTVTVAVEDGNLVVAGVKTVRTYDDSGAAVTGTDATATENQAVFTNNYSKDPRAVTFSATKNYTENGYPYQAGMFSTKLTAIGSYATASGAKTTVAELPNNADSVPMPTGSSTGSMDADFDDFHTASFPRISFGGGTGNNTYVYKITENSGTVADATAMTYDSTEYYVFVAITVTDDMVNADISYYKNEAGTLTKVEIPADGSNPVRFTNTYAASAVSATPQGSKTLTGRARTAGDSFSFALTAADEATQEAVTNGTVSGAACADDCAVESILASATSTNVTAESGEAQSFEFTQLTFGKAGTYTFNVAEQSGNAGGITYDTHISTVTYVISDTDANGKHTGRLNVAKVSYSNATATTEADRKVTDAAAFTNAYHATATFAGLTVTKELHNRNAGTTRNLYAGEFTFTISGDDEASAQRISAGTFASDRKFSNGYAAGSEAQSATEYGNAVSGMTKLSNLVFNESDVGKTYRFVVKELAQHTNPNTGAVNTKLDSDSTKLTGETATDVKIDGIWFRQWTYLVSVTVSDNGDGTLNVSTSKSVVKGDGSTSTADDITFVNTYETLKATEIDDTSASAPLYKQLSGRDWSDSEKDRFTFTVEKCNYSTNAGSFSDASSIVCTSDGTALSTLPSPSSSSVTIGKDQVVPTKAGNFAKIGFGSFSFSKPGAYVYKVTEVAGDDTTLTYAANVRYLRFRVEENQMKGVYSVIVTTPGYDAPTATDANDGAAFVNVCKSAERLPLTGGLTTRNFLVGGFVVGLLAVFAGLGIHEWWNKQRRKEQLLE</sequence>
<dbReference type="Gene3D" id="2.60.40.10">
    <property type="entry name" value="Immunoglobulins"/>
    <property type="match status" value="2"/>
</dbReference>
<dbReference type="Gene3D" id="2.60.40.1140">
    <property type="entry name" value="Collagen-binding surface protein Cna, B-type domain"/>
    <property type="match status" value="1"/>
</dbReference>
<reference evidence="3 5" key="1">
    <citation type="journal article" date="2019" name="Nat. Med.">
        <title>A library of human gut bacterial isolates paired with longitudinal multiomics data enables mechanistic microbiome research.</title>
        <authorList>
            <person name="Poyet M."/>
            <person name="Groussin M."/>
            <person name="Gibbons S.M."/>
            <person name="Avila-Pacheco J."/>
            <person name="Jiang X."/>
            <person name="Kearney S.M."/>
            <person name="Perrotta A.R."/>
            <person name="Berdy B."/>
            <person name="Zhao S."/>
            <person name="Lieberman T.D."/>
            <person name="Swanson P.K."/>
            <person name="Smith M."/>
            <person name="Roesemann S."/>
            <person name="Alexander J.E."/>
            <person name="Rich S.A."/>
            <person name="Livny J."/>
            <person name="Vlamakis H."/>
            <person name="Clish C."/>
            <person name="Bullock K."/>
            <person name="Deik A."/>
            <person name="Scott J."/>
            <person name="Pierce K.A."/>
            <person name="Xavier R.J."/>
            <person name="Alm E.J."/>
        </authorList>
    </citation>
    <scope>NUCLEOTIDE SEQUENCE [LARGE SCALE GENOMIC DNA]</scope>
    <source>
        <strain evidence="3 5">BIOML-A2</strain>
    </source>
</reference>
<dbReference type="InterPro" id="IPR041033">
    <property type="entry name" value="SpaA_PFL_dom_1"/>
</dbReference>